<feature type="non-terminal residue" evidence="2">
    <location>
        <position position="237"/>
    </location>
</feature>
<evidence type="ECO:0000313" key="3">
    <source>
        <dbReference type="Proteomes" id="UP000231638"/>
    </source>
</evidence>
<sequence length="237" mass="27560">MIINATSHTIKKIWILFLFIVLFFVAFIATLMHGLFIESLRLPNVKIDQLYMKLDKKLIVNIQTLTIDKSTSADTSLEESALILENFPYLNQFFSHIDIQTIVYDNETFSLLYDKALFSLESKHLNVKARMEALDKHRLTIFLEEAFLKDFALHVNGIFFADLSRFESTFEGHFETFGIQGEAKIGLEKDLLSYQLQSEPFTHRSLSNLMNFLVTQVELEPIVKAWIHENIVAKEYR</sequence>
<evidence type="ECO:0000256" key="1">
    <source>
        <dbReference type="SAM" id="Phobius"/>
    </source>
</evidence>
<name>A0A2D3WG66_9BACT</name>
<dbReference type="EMBL" id="DLUG01000015">
    <property type="protein sequence ID" value="DAB37276.1"/>
    <property type="molecule type" value="Genomic_DNA"/>
</dbReference>
<dbReference type="STRING" id="366522.GCA_001548055_01210"/>
<comment type="caution">
    <text evidence="2">The sequence shown here is derived from an EMBL/GenBank/DDBJ whole genome shotgun (WGS) entry which is preliminary data.</text>
</comment>
<evidence type="ECO:0000313" key="2">
    <source>
        <dbReference type="EMBL" id="DAB37276.1"/>
    </source>
</evidence>
<feature type="transmembrane region" description="Helical" evidence="1">
    <location>
        <begin position="12"/>
        <end position="36"/>
    </location>
</feature>
<keyword evidence="1" id="KW-1133">Transmembrane helix</keyword>
<protein>
    <submittedName>
        <fullName evidence="2">DUF3971 domain-containing protein</fullName>
    </submittedName>
</protein>
<keyword evidence="1" id="KW-0812">Transmembrane</keyword>
<proteinExistence type="predicted"/>
<gene>
    <name evidence="2" type="ORF">CFH80_00415</name>
</gene>
<dbReference type="AlphaFoldDB" id="A0A2D3WG66"/>
<keyword evidence="1" id="KW-0472">Membrane</keyword>
<dbReference type="Proteomes" id="UP000231638">
    <property type="component" value="Unassembled WGS sequence"/>
</dbReference>
<accession>A0A2D3WG66</accession>
<reference evidence="2 3" key="1">
    <citation type="journal article" date="2017" name="Front. Microbiol.">
        <title>Comparative Genomic Analysis of the Class Epsilonproteobacteria and Proposed Reclassification to Epsilonbacteraeota (phyl. nov.).</title>
        <authorList>
            <person name="Waite D.W."/>
            <person name="Vanwonterghem I."/>
            <person name="Rinke C."/>
            <person name="Parks D.H."/>
            <person name="Zhang Y."/>
            <person name="Takai K."/>
            <person name="Sievert S.M."/>
            <person name="Simon J."/>
            <person name="Campbell B.J."/>
            <person name="Hanson T.E."/>
            <person name="Woyke T."/>
            <person name="Klotz M.G."/>
            <person name="Hugenholtz P."/>
        </authorList>
    </citation>
    <scope>NUCLEOTIDE SEQUENCE [LARGE SCALE GENOMIC DNA]</scope>
    <source>
        <strain evidence="2">UBA11420</strain>
    </source>
</reference>
<organism evidence="2 3">
    <name type="scientific">Sulfurospirillum cavolei</name>
    <dbReference type="NCBI Taxonomy" id="366522"/>
    <lineage>
        <taxon>Bacteria</taxon>
        <taxon>Pseudomonadati</taxon>
        <taxon>Campylobacterota</taxon>
        <taxon>Epsilonproteobacteria</taxon>
        <taxon>Campylobacterales</taxon>
        <taxon>Sulfurospirillaceae</taxon>
        <taxon>Sulfurospirillum</taxon>
    </lineage>
</organism>